<dbReference type="STRING" id="29920.A0A329SYX5"/>
<feature type="domain" description="Reverse transcriptase Ty1/copia-type" evidence="1">
    <location>
        <begin position="24"/>
        <end position="130"/>
    </location>
</feature>
<feature type="domain" description="Reverse transcriptase Ty1/copia-type" evidence="1">
    <location>
        <begin position="141"/>
        <end position="222"/>
    </location>
</feature>
<sequence length="293" mass="33725">MRSSHADQWRKAANAEYKSLMYSNTWVLVPPPKERKILTSRWVFVVKYTGTGEIDRFKACLVIKGFLQQYGIDCNEVFSPVIRMEFLRLLLTIAALLDVEIHQMDVKTAFLNGFLEEEIYMAQPEGFKIPVKMLVYFTAPLMPVYVDDLLIIAPTPALIRELKSALKKRFSMTYLGEVKYLLGWSIQRDRKSRTIFILQQKYATKVIDHFSDYIPYPIATPAERNAKLSVSSQPSNEAEKDAMKDIPYCEAVGSIMYLMVGTRPDMAFYMREVSQFLAKSGMDHWNAVVRGLK</sequence>
<reference evidence="2 3" key="1">
    <citation type="submission" date="2018-01" db="EMBL/GenBank/DDBJ databases">
        <title>Draft genome of the strawberry crown rot pathogen Phytophthora cactorum.</title>
        <authorList>
            <person name="Armitage A.D."/>
            <person name="Lysoe E."/>
            <person name="Nellist C.F."/>
            <person name="Harrison R.J."/>
            <person name="Brurberg M.B."/>
        </authorList>
    </citation>
    <scope>NUCLEOTIDE SEQUENCE [LARGE SCALE GENOMIC DNA]</scope>
    <source>
        <strain evidence="2 3">10300</strain>
    </source>
</reference>
<dbReference type="OrthoDB" id="115214at2759"/>
<gene>
    <name evidence="2" type="ORF">PC110_g1493</name>
</gene>
<keyword evidence="3" id="KW-1185">Reference proteome</keyword>
<dbReference type="PANTHER" id="PTHR11439">
    <property type="entry name" value="GAG-POL-RELATED RETROTRANSPOSON"/>
    <property type="match status" value="1"/>
</dbReference>
<dbReference type="Pfam" id="PF07727">
    <property type="entry name" value="RVT_2"/>
    <property type="match status" value="2"/>
</dbReference>
<dbReference type="InterPro" id="IPR043502">
    <property type="entry name" value="DNA/RNA_pol_sf"/>
</dbReference>
<comment type="caution">
    <text evidence="2">The sequence shown here is derived from an EMBL/GenBank/DDBJ whole genome shotgun (WGS) entry which is preliminary data.</text>
</comment>
<dbReference type="SUPFAM" id="SSF56672">
    <property type="entry name" value="DNA/RNA polymerases"/>
    <property type="match status" value="1"/>
</dbReference>
<evidence type="ECO:0000259" key="1">
    <source>
        <dbReference type="Pfam" id="PF07727"/>
    </source>
</evidence>
<dbReference type="VEuPathDB" id="FungiDB:PC110_g1493"/>
<name>A0A329SYX5_9STRA</name>
<dbReference type="EMBL" id="MJFZ01000017">
    <property type="protein sequence ID" value="RAW42333.1"/>
    <property type="molecule type" value="Genomic_DNA"/>
</dbReference>
<dbReference type="PANTHER" id="PTHR11439:SF491">
    <property type="entry name" value="INTEGRASE CATALYTIC DOMAIN-CONTAINING PROTEIN"/>
    <property type="match status" value="1"/>
</dbReference>
<dbReference type="AlphaFoldDB" id="A0A329SYX5"/>
<dbReference type="Proteomes" id="UP000251314">
    <property type="component" value="Unassembled WGS sequence"/>
</dbReference>
<evidence type="ECO:0000313" key="2">
    <source>
        <dbReference type="EMBL" id="RAW42333.1"/>
    </source>
</evidence>
<proteinExistence type="predicted"/>
<accession>A0A329SYX5</accession>
<protein>
    <recommendedName>
        <fullName evidence="1">Reverse transcriptase Ty1/copia-type domain-containing protein</fullName>
    </recommendedName>
</protein>
<dbReference type="InterPro" id="IPR013103">
    <property type="entry name" value="RVT_2"/>
</dbReference>
<organism evidence="2 3">
    <name type="scientific">Phytophthora cactorum</name>
    <dbReference type="NCBI Taxonomy" id="29920"/>
    <lineage>
        <taxon>Eukaryota</taxon>
        <taxon>Sar</taxon>
        <taxon>Stramenopiles</taxon>
        <taxon>Oomycota</taxon>
        <taxon>Peronosporomycetes</taxon>
        <taxon>Peronosporales</taxon>
        <taxon>Peronosporaceae</taxon>
        <taxon>Phytophthora</taxon>
    </lineage>
</organism>
<evidence type="ECO:0000313" key="3">
    <source>
        <dbReference type="Proteomes" id="UP000251314"/>
    </source>
</evidence>